<dbReference type="SUPFAM" id="SSF46785">
    <property type="entry name" value="Winged helix' DNA-binding domain"/>
    <property type="match status" value="1"/>
</dbReference>
<dbReference type="Gene3D" id="1.10.10.10">
    <property type="entry name" value="Winged helix-like DNA-binding domain superfamily/Winged helix DNA-binding domain"/>
    <property type="match status" value="1"/>
</dbReference>
<reference evidence="5 6" key="1">
    <citation type="journal article" date="2019" name="Int. J. Syst. Evol. Microbiol.">
        <title>The Global Catalogue of Microorganisms (GCM) 10K type strain sequencing project: providing services to taxonomists for standard genome sequencing and annotation.</title>
        <authorList>
            <consortium name="The Broad Institute Genomics Platform"/>
            <consortium name="The Broad Institute Genome Sequencing Center for Infectious Disease"/>
            <person name="Wu L."/>
            <person name="Ma J."/>
        </authorList>
    </citation>
    <scope>NUCLEOTIDE SEQUENCE [LARGE SCALE GENOMIC DNA]</scope>
    <source>
        <strain evidence="5 6">CGMCC 1.12562</strain>
    </source>
</reference>
<dbReference type="SMART" id="SM00418">
    <property type="entry name" value="HTH_ARSR"/>
    <property type="match status" value="1"/>
</dbReference>
<dbReference type="AlphaFoldDB" id="A0ABD5NBS1"/>
<feature type="domain" description="HTH arsR-type" evidence="4">
    <location>
        <begin position="23"/>
        <end position="119"/>
    </location>
</feature>
<organism evidence="5 6">
    <name type="scientific">Halobacterium litoreum</name>
    <dbReference type="NCBI Taxonomy" id="2039234"/>
    <lineage>
        <taxon>Archaea</taxon>
        <taxon>Methanobacteriati</taxon>
        <taxon>Methanobacteriota</taxon>
        <taxon>Stenosarchaea group</taxon>
        <taxon>Halobacteria</taxon>
        <taxon>Halobacteriales</taxon>
        <taxon>Halobacteriaceae</taxon>
        <taxon>Halobacterium</taxon>
    </lineage>
</organism>
<sequence>MATNDTPGPGDAPHNPDELLPATSVLSLDEYLDMQAAIGDETRFRVVYTLSHFGDHSATELGELLDVAGNSLHYHLDKLVDVGLVEKRKRTTADENGLFAYYRTTSLGDAILEHGVEELIRREREYRDAYAGE</sequence>
<gene>
    <name evidence="5" type="ORF">ACFOKC_03240</name>
</gene>
<protein>
    <submittedName>
        <fullName evidence="5">Helix-turn-helix domain-containing protein</fullName>
    </submittedName>
</protein>
<dbReference type="InterPro" id="IPR036390">
    <property type="entry name" value="WH_DNA-bd_sf"/>
</dbReference>
<keyword evidence="2" id="KW-0238">DNA-binding</keyword>
<dbReference type="Proteomes" id="UP001595660">
    <property type="component" value="Unassembled WGS sequence"/>
</dbReference>
<dbReference type="InterPro" id="IPR011991">
    <property type="entry name" value="ArsR-like_HTH"/>
</dbReference>
<dbReference type="InterPro" id="IPR051011">
    <property type="entry name" value="Metal_resp_trans_reg"/>
</dbReference>
<keyword evidence="6" id="KW-1185">Reference proteome</keyword>
<evidence type="ECO:0000256" key="1">
    <source>
        <dbReference type="ARBA" id="ARBA00023015"/>
    </source>
</evidence>
<dbReference type="GO" id="GO:0003677">
    <property type="term" value="F:DNA binding"/>
    <property type="evidence" value="ECO:0007669"/>
    <property type="project" value="UniProtKB-KW"/>
</dbReference>
<dbReference type="CDD" id="cd00090">
    <property type="entry name" value="HTH_ARSR"/>
    <property type="match status" value="1"/>
</dbReference>
<comment type="caution">
    <text evidence="5">The sequence shown here is derived from an EMBL/GenBank/DDBJ whole genome shotgun (WGS) entry which is preliminary data.</text>
</comment>
<dbReference type="PROSITE" id="PS50987">
    <property type="entry name" value="HTH_ARSR_2"/>
    <property type="match status" value="1"/>
</dbReference>
<dbReference type="Pfam" id="PF12840">
    <property type="entry name" value="HTH_20"/>
    <property type="match status" value="1"/>
</dbReference>
<evidence type="ECO:0000259" key="4">
    <source>
        <dbReference type="PROSITE" id="PS50987"/>
    </source>
</evidence>
<dbReference type="InterPro" id="IPR001845">
    <property type="entry name" value="HTH_ArsR_DNA-bd_dom"/>
</dbReference>
<name>A0ABD5NBS1_9EURY</name>
<dbReference type="PANTHER" id="PTHR43132:SF2">
    <property type="entry name" value="ARSENICAL RESISTANCE OPERON REPRESSOR ARSR-RELATED"/>
    <property type="match status" value="1"/>
</dbReference>
<dbReference type="PANTHER" id="PTHR43132">
    <property type="entry name" value="ARSENICAL RESISTANCE OPERON REPRESSOR ARSR-RELATED"/>
    <property type="match status" value="1"/>
</dbReference>
<dbReference type="InterPro" id="IPR036388">
    <property type="entry name" value="WH-like_DNA-bd_sf"/>
</dbReference>
<evidence type="ECO:0000313" key="6">
    <source>
        <dbReference type="Proteomes" id="UP001595660"/>
    </source>
</evidence>
<evidence type="ECO:0000256" key="2">
    <source>
        <dbReference type="ARBA" id="ARBA00023125"/>
    </source>
</evidence>
<dbReference type="RefSeq" id="WP_232572651.1">
    <property type="nucleotide sequence ID" value="NZ_CP089466.1"/>
</dbReference>
<accession>A0ABD5NBS1</accession>
<proteinExistence type="predicted"/>
<dbReference type="EMBL" id="JBHRWN010000002">
    <property type="protein sequence ID" value="MFC3476732.1"/>
    <property type="molecule type" value="Genomic_DNA"/>
</dbReference>
<dbReference type="GeneID" id="69117352"/>
<keyword evidence="1" id="KW-0805">Transcription regulation</keyword>
<evidence type="ECO:0000256" key="3">
    <source>
        <dbReference type="ARBA" id="ARBA00023163"/>
    </source>
</evidence>
<keyword evidence="3" id="KW-0804">Transcription</keyword>
<evidence type="ECO:0000313" key="5">
    <source>
        <dbReference type="EMBL" id="MFC3476732.1"/>
    </source>
</evidence>